<evidence type="ECO:0000259" key="9">
    <source>
        <dbReference type="PROSITE" id="PS50059"/>
    </source>
</evidence>
<dbReference type="PROSITE" id="PS50059">
    <property type="entry name" value="FKBP_PPIASE"/>
    <property type="match status" value="1"/>
</dbReference>
<accession>A0A7C9BIV4</accession>
<evidence type="ECO:0000256" key="7">
    <source>
        <dbReference type="RuleBase" id="RU003915"/>
    </source>
</evidence>
<gene>
    <name evidence="10" type="ORF">GBK04_17820</name>
</gene>
<dbReference type="PANTHER" id="PTHR43811">
    <property type="entry name" value="FKBP-TYPE PEPTIDYL-PROLYL CIS-TRANS ISOMERASE FKPA"/>
    <property type="match status" value="1"/>
</dbReference>
<dbReference type="NCBIfam" id="NF008602">
    <property type="entry name" value="PRK11570.1"/>
    <property type="match status" value="1"/>
</dbReference>
<evidence type="ECO:0000256" key="3">
    <source>
        <dbReference type="ARBA" id="ARBA00022729"/>
    </source>
</evidence>
<dbReference type="InterPro" id="IPR036944">
    <property type="entry name" value="PPIase_FKBP_N_sf"/>
</dbReference>
<comment type="caution">
    <text evidence="10">The sequence shown here is derived from an EMBL/GenBank/DDBJ whole genome shotgun (WGS) entry which is preliminary data.</text>
</comment>
<feature type="domain" description="PPIase FKBP-type" evidence="9">
    <location>
        <begin position="159"/>
        <end position="245"/>
    </location>
</feature>
<keyword evidence="11" id="KW-1185">Reference proteome</keyword>
<keyword evidence="5 6" id="KW-0413">Isomerase</keyword>
<evidence type="ECO:0000256" key="8">
    <source>
        <dbReference type="SAM" id="SignalP"/>
    </source>
</evidence>
<protein>
    <recommendedName>
        <fullName evidence="7">Peptidyl-prolyl cis-trans isomerase</fullName>
        <ecNumber evidence="7">5.2.1.8</ecNumber>
    </recommendedName>
</protein>
<keyword evidence="4 6" id="KW-0697">Rotamase</keyword>
<dbReference type="Gene3D" id="1.10.287.460">
    <property type="entry name" value="Peptidyl-prolyl cis-trans isomerase, FKBP-type, N-terminal domain"/>
    <property type="match status" value="1"/>
</dbReference>
<dbReference type="SUPFAM" id="SSF54534">
    <property type="entry name" value="FKBP-like"/>
    <property type="match status" value="1"/>
</dbReference>
<dbReference type="EMBL" id="WHLY01000002">
    <property type="protein sequence ID" value="MPR35154.1"/>
    <property type="molecule type" value="Genomic_DNA"/>
</dbReference>
<dbReference type="InterPro" id="IPR001179">
    <property type="entry name" value="PPIase_FKBP_dom"/>
</dbReference>
<dbReference type="Pfam" id="PF00254">
    <property type="entry name" value="FKBP_C"/>
    <property type="match status" value="1"/>
</dbReference>
<dbReference type="AlphaFoldDB" id="A0A7C9BIV4"/>
<keyword evidence="3 8" id="KW-0732">Signal</keyword>
<dbReference type="InterPro" id="IPR000774">
    <property type="entry name" value="PPIase_FKBP_N"/>
</dbReference>
<comment type="similarity">
    <text evidence="2 7">Belongs to the FKBP-type PPIase family.</text>
</comment>
<comment type="catalytic activity">
    <reaction evidence="1 6 7">
        <text>[protein]-peptidylproline (omega=180) = [protein]-peptidylproline (omega=0)</text>
        <dbReference type="Rhea" id="RHEA:16237"/>
        <dbReference type="Rhea" id="RHEA-COMP:10747"/>
        <dbReference type="Rhea" id="RHEA-COMP:10748"/>
        <dbReference type="ChEBI" id="CHEBI:83833"/>
        <dbReference type="ChEBI" id="CHEBI:83834"/>
        <dbReference type="EC" id="5.2.1.8"/>
    </reaction>
</comment>
<sequence>MFRNAKNVFAVVICAAMMASEVDAQTAKAPTKSTPKPTATAAVAAPVLKTALDSIAYSIGLSVGGSLKAQGLADINTNLLVKAINETLKGTSTLLSPDQANQFIGEYFQKQANVKGDANRKAGEAFLEENKKRPQVTTTASGLQYEVLKMGDGPKPADTSRVKTHYHGTLIDGTVFDSSVERGEPVEFPVNGVIKGWQEALQLMPVGSKFRLYIPSDLAYGERAAGPTIGPNSTLIFDVELLDILK</sequence>
<evidence type="ECO:0000313" key="11">
    <source>
        <dbReference type="Proteomes" id="UP000479293"/>
    </source>
</evidence>
<evidence type="ECO:0000313" key="10">
    <source>
        <dbReference type="EMBL" id="MPR35154.1"/>
    </source>
</evidence>
<evidence type="ECO:0000256" key="6">
    <source>
        <dbReference type="PROSITE-ProRule" id="PRU00277"/>
    </source>
</evidence>
<dbReference type="Gene3D" id="3.10.50.40">
    <property type="match status" value="1"/>
</dbReference>
<dbReference type="PANTHER" id="PTHR43811:SF23">
    <property type="entry name" value="FKBP-TYPE 22 KDA PEPTIDYL-PROLYL CIS-TRANS ISOMERASE"/>
    <property type="match status" value="1"/>
</dbReference>
<dbReference type="InterPro" id="IPR046357">
    <property type="entry name" value="PPIase_dom_sf"/>
</dbReference>
<name>A0A7C9BIV4_9BACT</name>
<dbReference type="EC" id="5.2.1.8" evidence="7"/>
<proteinExistence type="inferred from homology"/>
<evidence type="ECO:0000256" key="5">
    <source>
        <dbReference type="ARBA" id="ARBA00023235"/>
    </source>
</evidence>
<feature type="signal peptide" evidence="8">
    <location>
        <begin position="1"/>
        <end position="24"/>
    </location>
</feature>
<dbReference type="Proteomes" id="UP000479293">
    <property type="component" value="Unassembled WGS sequence"/>
</dbReference>
<feature type="chain" id="PRO_5028950828" description="Peptidyl-prolyl cis-trans isomerase" evidence="8">
    <location>
        <begin position="25"/>
        <end position="246"/>
    </location>
</feature>
<dbReference type="RefSeq" id="WP_152761960.1">
    <property type="nucleotide sequence ID" value="NZ_WHLY01000002.1"/>
</dbReference>
<dbReference type="GO" id="GO:0006457">
    <property type="term" value="P:protein folding"/>
    <property type="evidence" value="ECO:0007669"/>
    <property type="project" value="InterPro"/>
</dbReference>
<evidence type="ECO:0000256" key="1">
    <source>
        <dbReference type="ARBA" id="ARBA00000971"/>
    </source>
</evidence>
<evidence type="ECO:0000256" key="4">
    <source>
        <dbReference type="ARBA" id="ARBA00023110"/>
    </source>
</evidence>
<evidence type="ECO:0000256" key="2">
    <source>
        <dbReference type="ARBA" id="ARBA00006577"/>
    </source>
</evidence>
<organism evidence="10 11">
    <name type="scientific">Salmonirosea aquatica</name>
    <dbReference type="NCBI Taxonomy" id="2654236"/>
    <lineage>
        <taxon>Bacteria</taxon>
        <taxon>Pseudomonadati</taxon>
        <taxon>Bacteroidota</taxon>
        <taxon>Cytophagia</taxon>
        <taxon>Cytophagales</taxon>
        <taxon>Spirosomataceae</taxon>
        <taxon>Salmonirosea</taxon>
    </lineage>
</organism>
<dbReference type="Pfam" id="PF01346">
    <property type="entry name" value="FKBP_N"/>
    <property type="match status" value="1"/>
</dbReference>
<reference evidence="10 11" key="1">
    <citation type="submission" date="2019-10" db="EMBL/GenBank/DDBJ databases">
        <title>Draft Genome Sequence of Cytophagaceae sp. SJW1-29.</title>
        <authorList>
            <person name="Choi A."/>
        </authorList>
    </citation>
    <scope>NUCLEOTIDE SEQUENCE [LARGE SCALE GENOMIC DNA]</scope>
    <source>
        <strain evidence="10 11">SJW1-29</strain>
    </source>
</reference>
<dbReference type="FunFam" id="3.10.50.40:FF:000045">
    <property type="entry name" value="Peptidyl-prolyl cis-trans isomerase"/>
    <property type="match status" value="1"/>
</dbReference>
<dbReference type="GO" id="GO:0003755">
    <property type="term" value="F:peptidyl-prolyl cis-trans isomerase activity"/>
    <property type="evidence" value="ECO:0007669"/>
    <property type="project" value="UniProtKB-UniRule"/>
</dbReference>